<accession>A0ABW7TQE4</accession>
<keyword evidence="3" id="KW-0804">Transcription</keyword>
<dbReference type="PANTHER" id="PTHR44846">
    <property type="entry name" value="MANNOSYL-D-GLYCERATE TRANSPORT/METABOLISM SYSTEM REPRESSOR MNGR-RELATED"/>
    <property type="match status" value="1"/>
</dbReference>
<organism evidence="6 7">
    <name type="scientific">Nocardia carnea</name>
    <dbReference type="NCBI Taxonomy" id="37328"/>
    <lineage>
        <taxon>Bacteria</taxon>
        <taxon>Bacillati</taxon>
        <taxon>Actinomycetota</taxon>
        <taxon>Actinomycetes</taxon>
        <taxon>Mycobacteriales</taxon>
        <taxon>Nocardiaceae</taxon>
        <taxon>Nocardia</taxon>
    </lineage>
</organism>
<dbReference type="SUPFAM" id="SSF64288">
    <property type="entry name" value="Chorismate lyase-like"/>
    <property type="match status" value="1"/>
</dbReference>
<proteinExistence type="predicted"/>
<dbReference type="SMART" id="SM00345">
    <property type="entry name" value="HTH_GNTR"/>
    <property type="match status" value="1"/>
</dbReference>
<gene>
    <name evidence="6" type="ORF">ACH4WX_12475</name>
</gene>
<dbReference type="InterPro" id="IPR036388">
    <property type="entry name" value="WH-like_DNA-bd_sf"/>
</dbReference>
<dbReference type="Gene3D" id="1.10.10.10">
    <property type="entry name" value="Winged helix-like DNA-binding domain superfamily/Winged helix DNA-binding domain"/>
    <property type="match status" value="1"/>
</dbReference>
<dbReference type="InterPro" id="IPR028978">
    <property type="entry name" value="Chorismate_lyase_/UTRA_dom_sf"/>
</dbReference>
<name>A0ABW7TQE4_9NOCA</name>
<protein>
    <submittedName>
        <fullName evidence="6">GntR family transcriptional regulator</fullName>
    </submittedName>
</protein>
<sequence>MPNDSVRGPSLWSTVLADLRARLAAGEFADRFPSDRELMAHYGVSRHTVREAVRHLEGVERRPRVGGRVTTPPTVLRRLLDTLTALGVRTSTSTPTANEHRSAEIAERLDRDPQTPLTVHAGVLHADGAPLIYLENWSDTADSVRTELVGILLAVSAQESGRLDVVAQTTVPTVPDPPVCAALGIPAGRATFCIEARLETAEGAPIWQRAFIRPDRYPCILQFTTT</sequence>
<feature type="domain" description="HTH gntR-type" evidence="5">
    <location>
        <begin position="15"/>
        <end position="69"/>
    </location>
</feature>
<keyword evidence="7" id="KW-1185">Reference proteome</keyword>
<dbReference type="EMBL" id="JBIRUQ010000002">
    <property type="protein sequence ID" value="MFI1461525.1"/>
    <property type="molecule type" value="Genomic_DNA"/>
</dbReference>
<dbReference type="PANTHER" id="PTHR44846:SF1">
    <property type="entry name" value="MANNOSYL-D-GLYCERATE TRANSPORT_METABOLISM SYSTEM REPRESSOR MNGR-RELATED"/>
    <property type="match status" value="1"/>
</dbReference>
<dbReference type="InterPro" id="IPR036390">
    <property type="entry name" value="WH_DNA-bd_sf"/>
</dbReference>
<dbReference type="InterPro" id="IPR050679">
    <property type="entry name" value="Bact_HTH_transcr_reg"/>
</dbReference>
<dbReference type="InterPro" id="IPR011663">
    <property type="entry name" value="UTRA"/>
</dbReference>
<dbReference type="RefSeq" id="WP_156052333.1">
    <property type="nucleotide sequence ID" value="NZ_JBIRUQ010000002.1"/>
</dbReference>
<dbReference type="CDD" id="cd07377">
    <property type="entry name" value="WHTH_GntR"/>
    <property type="match status" value="1"/>
</dbReference>
<evidence type="ECO:0000259" key="5">
    <source>
        <dbReference type="SMART" id="SM00345"/>
    </source>
</evidence>
<dbReference type="GeneID" id="93504526"/>
<comment type="caution">
    <text evidence="6">The sequence shown here is derived from an EMBL/GenBank/DDBJ whole genome shotgun (WGS) entry which is preliminary data.</text>
</comment>
<evidence type="ECO:0000256" key="2">
    <source>
        <dbReference type="ARBA" id="ARBA00023125"/>
    </source>
</evidence>
<dbReference type="InterPro" id="IPR000524">
    <property type="entry name" value="Tscrpt_reg_HTH_GntR"/>
</dbReference>
<keyword evidence="1" id="KW-0805">Transcription regulation</keyword>
<dbReference type="Proteomes" id="UP001611263">
    <property type="component" value="Unassembled WGS sequence"/>
</dbReference>
<evidence type="ECO:0000256" key="3">
    <source>
        <dbReference type="ARBA" id="ARBA00023163"/>
    </source>
</evidence>
<feature type="compositionally biased region" description="Basic and acidic residues" evidence="4">
    <location>
        <begin position="98"/>
        <end position="112"/>
    </location>
</feature>
<dbReference type="Pfam" id="PF00392">
    <property type="entry name" value="GntR"/>
    <property type="match status" value="1"/>
</dbReference>
<dbReference type="Pfam" id="PF07702">
    <property type="entry name" value="UTRA"/>
    <property type="match status" value="1"/>
</dbReference>
<evidence type="ECO:0000313" key="6">
    <source>
        <dbReference type="EMBL" id="MFI1461525.1"/>
    </source>
</evidence>
<evidence type="ECO:0000256" key="1">
    <source>
        <dbReference type="ARBA" id="ARBA00023015"/>
    </source>
</evidence>
<dbReference type="Gene3D" id="3.40.1410.10">
    <property type="entry name" value="Chorismate lyase-like"/>
    <property type="match status" value="1"/>
</dbReference>
<reference evidence="6 7" key="1">
    <citation type="submission" date="2024-10" db="EMBL/GenBank/DDBJ databases">
        <title>The Natural Products Discovery Center: Release of the First 8490 Sequenced Strains for Exploring Actinobacteria Biosynthetic Diversity.</title>
        <authorList>
            <person name="Kalkreuter E."/>
            <person name="Kautsar S.A."/>
            <person name="Yang D."/>
            <person name="Bader C.D."/>
            <person name="Teijaro C.N."/>
            <person name="Fluegel L."/>
            <person name="Davis C.M."/>
            <person name="Simpson J.R."/>
            <person name="Lauterbach L."/>
            <person name="Steele A.D."/>
            <person name="Gui C."/>
            <person name="Meng S."/>
            <person name="Li G."/>
            <person name="Viehrig K."/>
            <person name="Ye F."/>
            <person name="Su P."/>
            <person name="Kiefer A.F."/>
            <person name="Nichols A."/>
            <person name="Cepeda A.J."/>
            <person name="Yan W."/>
            <person name="Fan B."/>
            <person name="Jiang Y."/>
            <person name="Adhikari A."/>
            <person name="Zheng C.-J."/>
            <person name="Schuster L."/>
            <person name="Cowan T.M."/>
            <person name="Smanski M.J."/>
            <person name="Chevrette M.G."/>
            <person name="De Carvalho L.P.S."/>
            <person name="Shen B."/>
        </authorList>
    </citation>
    <scope>NUCLEOTIDE SEQUENCE [LARGE SCALE GENOMIC DNA]</scope>
    <source>
        <strain evidence="6 7">NPDC020568</strain>
    </source>
</reference>
<evidence type="ECO:0000256" key="4">
    <source>
        <dbReference type="SAM" id="MobiDB-lite"/>
    </source>
</evidence>
<evidence type="ECO:0000313" key="7">
    <source>
        <dbReference type="Proteomes" id="UP001611263"/>
    </source>
</evidence>
<dbReference type="SUPFAM" id="SSF46785">
    <property type="entry name" value="Winged helix' DNA-binding domain"/>
    <property type="match status" value="1"/>
</dbReference>
<keyword evidence="2" id="KW-0238">DNA-binding</keyword>
<feature type="region of interest" description="Disordered" evidence="4">
    <location>
        <begin position="91"/>
        <end position="112"/>
    </location>
</feature>